<sequence>MNKVEINRATDSTRKGVLPDLTCDGNEPTDVLRIYLASITGLDKTKVRKRWQPKGGTQPKIGEDWSAIGITSIKTDGTPYQKGFKPDKAGANDNITKTSFQSLKCVATFYGGNAFLLADTFREGIQVTQNNRELKRYGLTVQSVADDILRVPELVNSQWVDGFSVVFTVGRSVTRTYGVRSIASADVEFITDERGKL</sequence>
<organism evidence="2">
    <name type="scientific">Myoviridae sp. ctakU3</name>
    <dbReference type="NCBI Taxonomy" id="2825135"/>
    <lineage>
        <taxon>Viruses</taxon>
        <taxon>Duplodnaviria</taxon>
        <taxon>Heunggongvirae</taxon>
        <taxon>Uroviricota</taxon>
        <taxon>Caudoviricetes</taxon>
    </lineage>
</organism>
<protein>
    <recommendedName>
        <fullName evidence="1">Phage neck terminator protein gp12-like domain-containing protein</fullName>
    </recommendedName>
</protein>
<feature type="domain" description="Phage neck terminator protein gp12-like" evidence="1">
    <location>
        <begin position="33"/>
        <end position="191"/>
    </location>
</feature>
<proteinExistence type="predicted"/>
<name>A0A8S5P0Y1_9CAUD</name>
<evidence type="ECO:0000259" key="1">
    <source>
        <dbReference type="Pfam" id="PF23961"/>
    </source>
</evidence>
<dbReference type="Pfam" id="PF23961">
    <property type="entry name" value="Phage_tail_terminator_9"/>
    <property type="match status" value="1"/>
</dbReference>
<dbReference type="InterPro" id="IPR057087">
    <property type="entry name" value="Gp12-like"/>
</dbReference>
<accession>A0A8S5P0Y1</accession>
<reference evidence="2" key="1">
    <citation type="journal article" date="2021" name="Proc. Natl. Acad. Sci. U.S.A.">
        <title>A Catalog of Tens of Thousands of Viruses from Human Metagenomes Reveals Hidden Associations with Chronic Diseases.</title>
        <authorList>
            <person name="Tisza M.J."/>
            <person name="Buck C.B."/>
        </authorList>
    </citation>
    <scope>NUCLEOTIDE SEQUENCE</scope>
    <source>
        <strain evidence="2">CtakU3</strain>
    </source>
</reference>
<dbReference type="EMBL" id="BK015306">
    <property type="protein sequence ID" value="DAE00626.1"/>
    <property type="molecule type" value="Genomic_DNA"/>
</dbReference>
<evidence type="ECO:0000313" key="2">
    <source>
        <dbReference type="EMBL" id="DAE00626.1"/>
    </source>
</evidence>